<dbReference type="EMBL" id="JAQOWY010000361">
    <property type="protein sequence ID" value="KAK1843382.1"/>
    <property type="molecule type" value="Genomic_DNA"/>
</dbReference>
<sequence>MHSHRRNRHPQLSSPTSNPFLTSARRSPSPSTLSPPLRSPLRPPRQLNPLFSDDMPELALSYSPTRESLILVGHPPYESYFPSPQHHNGFRGLSSPDSGSTTPVSDRQGERSHSPDVRPSTEDRHTLSSTPQEIFEMQDNWVHIPTPPSTTPRQCRRDIQSSETQRMPCPDGQHRYVPQLVGIFDIDIPDQHVSDLTIADIQQHISHLIAEEPRPRASAPSPPASAPRPYRRPGSASLRRQYTDLPEGQDVEMPRLSRMPPNEASLRCRCEECTCPRDADFYGDMLTEEQRRFCGYCRAYHGGQAYPFY</sequence>
<evidence type="ECO:0000313" key="2">
    <source>
        <dbReference type="EMBL" id="KAK1843382.1"/>
    </source>
</evidence>
<feature type="region of interest" description="Disordered" evidence="1">
    <location>
        <begin position="142"/>
        <end position="173"/>
    </location>
</feature>
<protein>
    <submittedName>
        <fullName evidence="2">Uncharacterized protein</fullName>
    </submittedName>
</protein>
<organism evidence="2 3">
    <name type="scientific">Colletotrichum chrysophilum</name>
    <dbReference type="NCBI Taxonomy" id="1836956"/>
    <lineage>
        <taxon>Eukaryota</taxon>
        <taxon>Fungi</taxon>
        <taxon>Dikarya</taxon>
        <taxon>Ascomycota</taxon>
        <taxon>Pezizomycotina</taxon>
        <taxon>Sordariomycetes</taxon>
        <taxon>Hypocreomycetidae</taxon>
        <taxon>Glomerellales</taxon>
        <taxon>Glomerellaceae</taxon>
        <taxon>Colletotrichum</taxon>
        <taxon>Colletotrichum gloeosporioides species complex</taxon>
    </lineage>
</organism>
<accession>A0AAD9AB20</accession>
<dbReference type="Proteomes" id="UP001243330">
    <property type="component" value="Unassembled WGS sequence"/>
</dbReference>
<evidence type="ECO:0000256" key="1">
    <source>
        <dbReference type="SAM" id="MobiDB-lite"/>
    </source>
</evidence>
<feature type="compositionally biased region" description="Polar residues" evidence="1">
    <location>
        <begin position="10"/>
        <end position="21"/>
    </location>
</feature>
<feature type="compositionally biased region" description="Basic and acidic residues" evidence="1">
    <location>
        <begin position="107"/>
        <end position="126"/>
    </location>
</feature>
<feature type="region of interest" description="Disordered" evidence="1">
    <location>
        <begin position="1"/>
        <end position="52"/>
    </location>
</feature>
<proteinExistence type="predicted"/>
<dbReference type="AlphaFoldDB" id="A0AAD9AB20"/>
<reference evidence="2" key="1">
    <citation type="submission" date="2023-01" db="EMBL/GenBank/DDBJ databases">
        <title>Colletotrichum chrysophilum M932 genome sequence.</title>
        <authorList>
            <person name="Baroncelli R."/>
        </authorList>
    </citation>
    <scope>NUCLEOTIDE SEQUENCE</scope>
    <source>
        <strain evidence="2">M932</strain>
    </source>
</reference>
<comment type="caution">
    <text evidence="2">The sequence shown here is derived from an EMBL/GenBank/DDBJ whole genome shotgun (WGS) entry which is preliminary data.</text>
</comment>
<name>A0AAD9AB20_9PEZI</name>
<feature type="compositionally biased region" description="Polar residues" evidence="1">
    <location>
        <begin position="95"/>
        <end position="105"/>
    </location>
</feature>
<evidence type="ECO:0000313" key="3">
    <source>
        <dbReference type="Proteomes" id="UP001243330"/>
    </source>
</evidence>
<keyword evidence="3" id="KW-1185">Reference proteome</keyword>
<feature type="region of interest" description="Disordered" evidence="1">
    <location>
        <begin position="211"/>
        <end position="258"/>
    </location>
</feature>
<gene>
    <name evidence="2" type="ORF">CCHR01_13994</name>
</gene>
<feature type="compositionally biased region" description="Low complexity" evidence="1">
    <location>
        <begin position="25"/>
        <end position="36"/>
    </location>
</feature>
<feature type="region of interest" description="Disordered" evidence="1">
    <location>
        <begin position="82"/>
        <end position="127"/>
    </location>
</feature>